<sequence>APSLITSKSDEYRIDLAMRLKVLKELLAERFVVELVLMTFSTEGGLIQSQRGEKWKEI</sequence>
<comment type="caution">
    <text evidence="1">The sequence shown here is derived from an EMBL/GenBank/DDBJ whole genome shotgun (WGS) entry which is preliminary data.</text>
</comment>
<evidence type="ECO:0000313" key="1">
    <source>
        <dbReference type="EMBL" id="GFD54664.1"/>
    </source>
</evidence>
<accession>A0A699XDQ0</accession>
<dbReference type="AlphaFoldDB" id="A0A699XDQ0"/>
<dbReference type="EMBL" id="BKCJ011808680">
    <property type="protein sequence ID" value="GFD54664.1"/>
    <property type="molecule type" value="Genomic_DNA"/>
</dbReference>
<protein>
    <submittedName>
        <fullName evidence="1">Uncharacterized protein</fullName>
    </submittedName>
</protein>
<name>A0A699XDQ0_TANCI</name>
<gene>
    <name evidence="1" type="ORF">Tci_926633</name>
</gene>
<proteinExistence type="predicted"/>
<reference evidence="1" key="1">
    <citation type="journal article" date="2019" name="Sci. Rep.">
        <title>Draft genome of Tanacetum cinerariifolium, the natural source of mosquito coil.</title>
        <authorList>
            <person name="Yamashiro T."/>
            <person name="Shiraishi A."/>
            <person name="Satake H."/>
            <person name="Nakayama K."/>
        </authorList>
    </citation>
    <scope>NUCLEOTIDE SEQUENCE</scope>
</reference>
<feature type="non-terminal residue" evidence="1">
    <location>
        <position position="1"/>
    </location>
</feature>
<organism evidence="1">
    <name type="scientific">Tanacetum cinerariifolium</name>
    <name type="common">Dalmatian daisy</name>
    <name type="synonym">Chrysanthemum cinerariifolium</name>
    <dbReference type="NCBI Taxonomy" id="118510"/>
    <lineage>
        <taxon>Eukaryota</taxon>
        <taxon>Viridiplantae</taxon>
        <taxon>Streptophyta</taxon>
        <taxon>Embryophyta</taxon>
        <taxon>Tracheophyta</taxon>
        <taxon>Spermatophyta</taxon>
        <taxon>Magnoliopsida</taxon>
        <taxon>eudicotyledons</taxon>
        <taxon>Gunneridae</taxon>
        <taxon>Pentapetalae</taxon>
        <taxon>asterids</taxon>
        <taxon>campanulids</taxon>
        <taxon>Asterales</taxon>
        <taxon>Asteraceae</taxon>
        <taxon>Asteroideae</taxon>
        <taxon>Anthemideae</taxon>
        <taxon>Anthemidinae</taxon>
        <taxon>Tanacetum</taxon>
    </lineage>
</organism>